<dbReference type="EMBL" id="UINC01011201">
    <property type="protein sequence ID" value="SVA49542.1"/>
    <property type="molecule type" value="Genomic_DNA"/>
</dbReference>
<reference evidence="2" key="1">
    <citation type="submission" date="2018-05" db="EMBL/GenBank/DDBJ databases">
        <authorList>
            <person name="Lanie J.A."/>
            <person name="Ng W.-L."/>
            <person name="Kazmierczak K.M."/>
            <person name="Andrzejewski T.M."/>
            <person name="Davidsen T.M."/>
            <person name="Wayne K.J."/>
            <person name="Tettelin H."/>
            <person name="Glass J.I."/>
            <person name="Rusch D."/>
            <person name="Podicherti R."/>
            <person name="Tsui H.-C.T."/>
            <person name="Winkler M.E."/>
        </authorList>
    </citation>
    <scope>NUCLEOTIDE SEQUENCE</scope>
</reference>
<feature type="domain" description="PKD/Chitinase" evidence="1">
    <location>
        <begin position="311"/>
        <end position="401"/>
    </location>
</feature>
<protein>
    <recommendedName>
        <fullName evidence="1">PKD/Chitinase domain-containing protein</fullName>
    </recommendedName>
</protein>
<dbReference type="GO" id="GO:0016020">
    <property type="term" value="C:membrane"/>
    <property type="evidence" value="ECO:0007669"/>
    <property type="project" value="TreeGrafter"/>
</dbReference>
<evidence type="ECO:0000259" key="1">
    <source>
        <dbReference type="SMART" id="SM00089"/>
    </source>
</evidence>
<dbReference type="InterPro" id="IPR022409">
    <property type="entry name" value="PKD/Chitinase_dom"/>
</dbReference>
<dbReference type="GO" id="GO:0001764">
    <property type="term" value="P:neuron migration"/>
    <property type="evidence" value="ECO:0007669"/>
    <property type="project" value="TreeGrafter"/>
</dbReference>
<dbReference type="InterPro" id="IPR029865">
    <property type="entry name" value="KIAA0319-like"/>
</dbReference>
<dbReference type="PANTHER" id="PTHR46182:SF2">
    <property type="entry name" value="FI19480P1"/>
    <property type="match status" value="1"/>
</dbReference>
<feature type="domain" description="PKD/Chitinase" evidence="1">
    <location>
        <begin position="219"/>
        <end position="307"/>
    </location>
</feature>
<sequence>MTRSLFILFVGFLLMTPSMGQVCTADAGPDTLVCGGKRSGSNYRVYLNGARSSVSGGEINYKWTVLDDGVSFSSSQSKRAEPYFNYPQDLTNNTEFRIELRVYDDDEICEDYDTLLVTCQANMCPMPDVGDDLVRSNGCDLSVELDGTESEDPDNEYLFYQWESMDGYDLSDPDSSIAMFMFPEISADQDFRFMLTVNDGENSVRDTLVVTYLDNDAPIADAGNDLITCELTFMLDGSRSYDLNWNALSYQWTLLDGSLSLDGTSSSALIVTSPADLDADTDFQIELRVNDGYCDGVDTVTVTIKDNICPIADAGETVRVPKFEDRTVVLNASSSYDPEGSELTYLWTAPDGSTSSDTTVVVNDLTSGQQDSYARYRYDLLVTDSEGATAENHVEVIFSDFSAPRSPKVFAVADHDRILVSWDASSEASIDSLTGYADFEGYKLYRSTDNGITWGGAENKLYDFDGNFVGWIPYAQFDLSYDEDVDHCIYTHELCESDEPRRNISVYGLDPLAPRFSFGENSGIQYSFVDSNVVDGVEYTYTVTAYDIGLEPLTVLFTEIDSGGVYVADTVWSTTNPDEFLGPDTLLYYDVNGDLVRAQPNPERGYPYLESDKGSTAADRNLITVIPGYTASNVSFPDENDIEAMFRSNDENIGTGERAYFIVDRQEIVSEKLLMYEIQAVQGSQAVDGLACEDPYIYVYEIGDTLERTPKYSTGFSFDTLDFFQKDSLTGLPGSIIDISGVSVPEYQLISPVGKWSDMMDGIRFKYENIIPLTPLSAPELELSAMDWYDENGVPLDSMALVQFFLAGLKFDMTYTNLNSYLRRLNFDYQIDFFSEPVGDSIEVSGINGTGILGLPFRITNLWTGKKVSVGTADWGNENANPLDEENGAGDISWTRNEEIFMNGDTLSIGGELATTYNFNLKIDFEIPNFLKTAIAWDPNIAYTENDTVYYKQMLWGSVGYSEGIEPSAVFVDDDNDGVNDNTWRPWYPWDGGETVVIRPHKFFVDGDNWVSDMSVLGAVSGVVDTTLQEIKVVPNPYIVRSIFNETPDSRKMRFTHLPQECRISIFTITGEVIKKLEHNDQFDGNEWWDLRTENNNEVAPGLYIYYVESENGIEHIGKFAVIR</sequence>
<accession>A0A381WAN6</accession>
<evidence type="ECO:0000313" key="2">
    <source>
        <dbReference type="EMBL" id="SVA49542.1"/>
    </source>
</evidence>
<dbReference type="InterPro" id="IPR013783">
    <property type="entry name" value="Ig-like_fold"/>
</dbReference>
<organism evidence="2">
    <name type="scientific">marine metagenome</name>
    <dbReference type="NCBI Taxonomy" id="408172"/>
    <lineage>
        <taxon>unclassified sequences</taxon>
        <taxon>metagenomes</taxon>
        <taxon>ecological metagenomes</taxon>
    </lineage>
</organism>
<dbReference type="PANTHER" id="PTHR46182">
    <property type="entry name" value="FI19480P1"/>
    <property type="match status" value="1"/>
</dbReference>
<name>A0A381WAN6_9ZZZZ</name>
<dbReference type="AlphaFoldDB" id="A0A381WAN6"/>
<dbReference type="Gene3D" id="2.60.40.10">
    <property type="entry name" value="Immunoglobulins"/>
    <property type="match status" value="5"/>
</dbReference>
<gene>
    <name evidence="2" type="ORF">METZ01_LOCUS102396</name>
</gene>
<dbReference type="Gene3D" id="2.60.40.4070">
    <property type="match status" value="1"/>
</dbReference>
<dbReference type="GO" id="GO:0031410">
    <property type="term" value="C:cytoplasmic vesicle"/>
    <property type="evidence" value="ECO:0007669"/>
    <property type="project" value="TreeGrafter"/>
</dbReference>
<dbReference type="SMART" id="SM00089">
    <property type="entry name" value="PKD"/>
    <property type="match status" value="2"/>
</dbReference>
<proteinExistence type="predicted"/>